<evidence type="ECO:0000256" key="3">
    <source>
        <dbReference type="ARBA" id="ARBA00004065"/>
    </source>
</evidence>
<keyword evidence="7 10" id="KW-0479">Metal-binding</keyword>
<keyword evidence="8 10" id="KW-0255">Endonuclease</keyword>
<dbReference type="GO" id="GO:0006298">
    <property type="term" value="P:mismatch repair"/>
    <property type="evidence" value="ECO:0007669"/>
    <property type="project" value="TreeGrafter"/>
</dbReference>
<proteinExistence type="inferred from homology"/>
<evidence type="ECO:0000259" key="13">
    <source>
        <dbReference type="PROSITE" id="PS51975"/>
    </source>
</evidence>
<feature type="binding site" evidence="10">
    <location>
        <position position="258"/>
    </location>
    <ligand>
        <name>a divalent metal cation</name>
        <dbReference type="ChEBI" id="CHEBI:60240"/>
    </ligand>
</feature>
<feature type="region of interest" description="Disordered" evidence="12">
    <location>
        <begin position="562"/>
        <end position="665"/>
    </location>
</feature>
<comment type="cofactor">
    <cofactor evidence="2">
        <name>Mg(2+)</name>
        <dbReference type="ChEBI" id="CHEBI:18420"/>
    </cofactor>
</comment>
<protein>
    <recommendedName>
        <fullName evidence="11">Ribonuclease</fullName>
        <ecNumber evidence="11">3.1.26.4</ecNumber>
    </recommendedName>
</protein>
<dbReference type="GO" id="GO:0004523">
    <property type="term" value="F:RNA-DNA hybrid ribonuclease activity"/>
    <property type="evidence" value="ECO:0007669"/>
    <property type="project" value="UniProtKB-UniRule"/>
</dbReference>
<dbReference type="PANTHER" id="PTHR10954:SF23">
    <property type="entry name" value="RIBONUCLEASE"/>
    <property type="match status" value="1"/>
</dbReference>
<feature type="compositionally biased region" description="Low complexity" evidence="12">
    <location>
        <begin position="634"/>
        <end position="647"/>
    </location>
</feature>
<evidence type="ECO:0000256" key="5">
    <source>
        <dbReference type="ARBA" id="ARBA00022490"/>
    </source>
</evidence>
<organism evidence="14 15">
    <name type="scientific">Cavenderia fasciculata</name>
    <name type="common">Slime mold</name>
    <name type="synonym">Dictyostelium fasciculatum</name>
    <dbReference type="NCBI Taxonomy" id="261658"/>
    <lineage>
        <taxon>Eukaryota</taxon>
        <taxon>Amoebozoa</taxon>
        <taxon>Evosea</taxon>
        <taxon>Eumycetozoa</taxon>
        <taxon>Dictyostelia</taxon>
        <taxon>Acytosteliales</taxon>
        <taxon>Cavenderiaceae</taxon>
        <taxon>Cavenderia</taxon>
    </lineage>
</organism>
<evidence type="ECO:0000256" key="7">
    <source>
        <dbReference type="ARBA" id="ARBA00022723"/>
    </source>
</evidence>
<feature type="compositionally biased region" description="Low complexity" evidence="12">
    <location>
        <begin position="606"/>
        <end position="625"/>
    </location>
</feature>
<evidence type="ECO:0000256" key="2">
    <source>
        <dbReference type="ARBA" id="ARBA00001946"/>
    </source>
</evidence>
<dbReference type="InterPro" id="IPR036397">
    <property type="entry name" value="RNaseH_sf"/>
</dbReference>
<dbReference type="PROSITE" id="PS51975">
    <property type="entry name" value="RNASE_H_2"/>
    <property type="match status" value="1"/>
</dbReference>
<accession>F4QD20</accession>
<dbReference type="CDD" id="cd07180">
    <property type="entry name" value="RNase_HII_archaea_like"/>
    <property type="match status" value="1"/>
</dbReference>
<sequence>MFVGLLKSATKIPSLSVAAASTITKNIHSYSSKLSSLSSLSTTCTYHHTNKSTSTYRYFCSSNDLSSTITSTSDSITTADESSTTKKKKRSSKKTPTLSEDGTIIEPTPRKKRAPRKKKIDVEQDKVDLVSTDSSSSSSSSTTAVLLTKHEPLPEEIGFPSTAESIYSHPPETSINVDRFTKPYDVITESSIGPKVVMRAGAPLKIPLGFPSTMPKPYYFQQQPSQQQIQQQQEVLRPRLTPANKFNNYNINIYAGIDESGKGSVLGPLVVAIVVIDQPTSQLLRATGVKDSKALTSAQRENLYSIITEKAIYYKTKIFSASDIDQRRKVQTLNQIEMGIFMELIDGLKQYYYENASSEHLAQVMMSDDTDGDHADDSKPHHRITVEIDSIESNSQKFSYPLRQRYAGFANIVCEIKADMTYTSTAAASIVAKVTRDKYIENLQSQVGEPIGCGYPSDETTLSFIDRFYRANAFDHPEVRQSWKTISSKRPAPNQVILPKITSDQQNINNNNDKNSVIVTQSNNINNNINNNNNNFQNILLAIQQDLGKLAKTIESLTMLMSSSSSSGNSNNNNNNNNNTVDHSSPTTPVVVSNTTTSTRKKRSSHNNTSTSGNLSNTLTSTAPLSTPPPPLPTTTTTNTNINNNSNKEVNTEADNQDEDSYRYF</sequence>
<gene>
    <name evidence="14" type="ORF">DFA_11462</name>
</gene>
<dbReference type="GO" id="GO:0005737">
    <property type="term" value="C:cytoplasm"/>
    <property type="evidence" value="ECO:0007669"/>
    <property type="project" value="UniProtKB-SubCell"/>
</dbReference>
<dbReference type="InterPro" id="IPR004649">
    <property type="entry name" value="RNase_H2_suA"/>
</dbReference>
<dbReference type="InterPro" id="IPR001352">
    <property type="entry name" value="RNase_HII/HIII"/>
</dbReference>
<dbReference type="EC" id="3.1.26.4" evidence="11"/>
<feature type="domain" description="RNase H type-2" evidence="13">
    <location>
        <begin position="252"/>
        <end position="495"/>
    </location>
</feature>
<evidence type="ECO:0000256" key="1">
    <source>
        <dbReference type="ARBA" id="ARBA00000077"/>
    </source>
</evidence>
<evidence type="ECO:0000256" key="10">
    <source>
        <dbReference type="PROSITE-ProRule" id="PRU01319"/>
    </source>
</evidence>
<reference evidence="15" key="1">
    <citation type="journal article" date="2011" name="Genome Res.">
        <title>Phylogeny-wide analysis of social amoeba genomes highlights ancient origins for complex intercellular communication.</title>
        <authorList>
            <person name="Heidel A.J."/>
            <person name="Lawal H.M."/>
            <person name="Felder M."/>
            <person name="Schilde C."/>
            <person name="Helps N.R."/>
            <person name="Tunggal B."/>
            <person name="Rivero F."/>
            <person name="John U."/>
            <person name="Schleicher M."/>
            <person name="Eichinger L."/>
            <person name="Platzer M."/>
            <person name="Noegel A.A."/>
            <person name="Schaap P."/>
            <person name="Gloeckner G."/>
        </authorList>
    </citation>
    <scope>NUCLEOTIDE SEQUENCE [LARGE SCALE GENOMIC DNA]</scope>
    <source>
        <strain evidence="15">SH3</strain>
    </source>
</reference>
<dbReference type="AlphaFoldDB" id="F4QD20"/>
<dbReference type="EMBL" id="GL883029">
    <property type="protein sequence ID" value="EGG13701.1"/>
    <property type="molecule type" value="Genomic_DNA"/>
</dbReference>
<feature type="binding site" evidence="10">
    <location>
        <position position="389"/>
    </location>
    <ligand>
        <name>a divalent metal cation</name>
        <dbReference type="ChEBI" id="CHEBI:60240"/>
    </ligand>
</feature>
<evidence type="ECO:0000256" key="6">
    <source>
        <dbReference type="ARBA" id="ARBA00022722"/>
    </source>
</evidence>
<evidence type="ECO:0000256" key="12">
    <source>
        <dbReference type="SAM" id="MobiDB-lite"/>
    </source>
</evidence>
<feature type="compositionally biased region" description="Low complexity" evidence="12">
    <location>
        <begin position="69"/>
        <end position="82"/>
    </location>
</feature>
<dbReference type="PANTHER" id="PTHR10954">
    <property type="entry name" value="RIBONUCLEASE H2 SUBUNIT A"/>
    <property type="match status" value="1"/>
</dbReference>
<dbReference type="GeneID" id="14865781"/>
<dbReference type="Gene3D" id="3.30.420.10">
    <property type="entry name" value="Ribonuclease H-like superfamily/Ribonuclease H"/>
    <property type="match status" value="1"/>
</dbReference>
<dbReference type="InterPro" id="IPR023160">
    <property type="entry name" value="RNase_HII_hlx-loop-hlx_cap_dom"/>
</dbReference>
<evidence type="ECO:0000256" key="9">
    <source>
        <dbReference type="ARBA" id="ARBA00022801"/>
    </source>
</evidence>
<dbReference type="SMR" id="F4QD20"/>
<dbReference type="KEGG" id="dfa:DFA_11462"/>
<keyword evidence="5" id="KW-0963">Cytoplasm</keyword>
<dbReference type="Gene3D" id="1.10.10.460">
    <property type="entry name" value="Ribonuclease hii. Domain 2"/>
    <property type="match status" value="1"/>
</dbReference>
<feature type="compositionally biased region" description="Low complexity" evidence="12">
    <location>
        <begin position="131"/>
        <end position="143"/>
    </location>
</feature>
<dbReference type="GO" id="GO:0046872">
    <property type="term" value="F:metal ion binding"/>
    <property type="evidence" value="ECO:0007669"/>
    <property type="project" value="UniProtKB-KW"/>
</dbReference>
<comment type="cofactor">
    <cofactor evidence="10">
        <name>Mn(2+)</name>
        <dbReference type="ChEBI" id="CHEBI:29035"/>
    </cofactor>
    <cofactor evidence="10">
        <name>Mg(2+)</name>
        <dbReference type="ChEBI" id="CHEBI:18420"/>
    </cofactor>
    <text evidence="10">Manganese or magnesium. Binds 1 divalent metal ion per monomer in the absence of substrate. May bind a second metal ion after substrate binding.</text>
</comment>
<dbReference type="Pfam" id="PF01351">
    <property type="entry name" value="RNase_HII"/>
    <property type="match status" value="2"/>
</dbReference>
<evidence type="ECO:0000256" key="11">
    <source>
        <dbReference type="RuleBase" id="RU003515"/>
    </source>
</evidence>
<evidence type="ECO:0000256" key="4">
    <source>
        <dbReference type="ARBA" id="ARBA00004496"/>
    </source>
</evidence>
<dbReference type="InterPro" id="IPR012337">
    <property type="entry name" value="RNaseH-like_sf"/>
</dbReference>
<evidence type="ECO:0000256" key="8">
    <source>
        <dbReference type="ARBA" id="ARBA00022759"/>
    </source>
</evidence>
<dbReference type="GO" id="GO:0043137">
    <property type="term" value="P:DNA replication, removal of RNA primer"/>
    <property type="evidence" value="ECO:0007669"/>
    <property type="project" value="TreeGrafter"/>
</dbReference>
<dbReference type="GO" id="GO:0003723">
    <property type="term" value="F:RNA binding"/>
    <property type="evidence" value="ECO:0007669"/>
    <property type="project" value="UniProtKB-UniRule"/>
</dbReference>
<feature type="compositionally biased region" description="Low complexity" evidence="12">
    <location>
        <begin position="562"/>
        <end position="598"/>
    </location>
</feature>
<comment type="similarity">
    <text evidence="11">Belongs to the RNase HII family.</text>
</comment>
<keyword evidence="9 10" id="KW-0378">Hydrolase</keyword>
<feature type="binding site" evidence="10">
    <location>
        <position position="259"/>
    </location>
    <ligand>
        <name>a divalent metal cation</name>
        <dbReference type="ChEBI" id="CHEBI:60240"/>
    </ligand>
</feature>
<dbReference type="SUPFAM" id="SSF53098">
    <property type="entry name" value="Ribonuclease H-like"/>
    <property type="match status" value="1"/>
</dbReference>
<comment type="subcellular location">
    <subcellularLocation>
        <location evidence="4">Cytoplasm</location>
    </subcellularLocation>
</comment>
<dbReference type="GO" id="GO:0032299">
    <property type="term" value="C:ribonuclease H2 complex"/>
    <property type="evidence" value="ECO:0007669"/>
    <property type="project" value="TreeGrafter"/>
</dbReference>
<evidence type="ECO:0000313" key="14">
    <source>
        <dbReference type="EMBL" id="EGG13701.1"/>
    </source>
</evidence>
<dbReference type="RefSeq" id="XP_004350405.1">
    <property type="nucleotide sequence ID" value="XM_004350355.1"/>
</dbReference>
<comment type="catalytic activity">
    <reaction evidence="1 10 11">
        <text>Endonucleolytic cleavage to 5'-phosphomonoester.</text>
        <dbReference type="EC" id="3.1.26.4"/>
    </reaction>
</comment>
<name>F4QD20_CACFS</name>
<dbReference type="InterPro" id="IPR024567">
    <property type="entry name" value="RNase_HII/HIII_dom"/>
</dbReference>
<evidence type="ECO:0000313" key="15">
    <source>
        <dbReference type="Proteomes" id="UP000007797"/>
    </source>
</evidence>
<comment type="function">
    <text evidence="3 11">Endonuclease that specifically degrades the RNA of RNA-DNA hybrids.</text>
</comment>
<dbReference type="NCBIfam" id="TIGR00729">
    <property type="entry name" value="ribonuclease HII"/>
    <property type="match status" value="1"/>
</dbReference>
<dbReference type="Proteomes" id="UP000007797">
    <property type="component" value="Unassembled WGS sequence"/>
</dbReference>
<feature type="compositionally biased region" description="Basic residues" evidence="12">
    <location>
        <begin position="110"/>
        <end position="119"/>
    </location>
</feature>
<feature type="region of interest" description="Disordered" evidence="12">
    <location>
        <begin position="69"/>
        <end position="145"/>
    </location>
</feature>
<dbReference type="OrthoDB" id="7462577at2759"/>
<keyword evidence="6 10" id="KW-0540">Nuclease</keyword>
<dbReference type="STRING" id="1054147.F4QD20"/>
<keyword evidence="15" id="KW-1185">Reference proteome</keyword>